<dbReference type="InterPro" id="IPR036709">
    <property type="entry name" value="Autotransporte_beta_dom_sf"/>
</dbReference>
<dbReference type="InterPro" id="IPR005546">
    <property type="entry name" value="Autotransporte_beta"/>
</dbReference>
<evidence type="ECO:0000313" key="2">
    <source>
        <dbReference type="EMBL" id="MFM9616304.1"/>
    </source>
</evidence>
<dbReference type="EMBL" id="JBJVNI010000507">
    <property type="protein sequence ID" value="MFM9616304.1"/>
    <property type="molecule type" value="Genomic_DNA"/>
</dbReference>
<organism evidence="2 3">
    <name type="scientific">Streptomyces niveiscabiei</name>
    <dbReference type="NCBI Taxonomy" id="164115"/>
    <lineage>
        <taxon>Bacteria</taxon>
        <taxon>Bacillati</taxon>
        <taxon>Actinomycetota</taxon>
        <taxon>Actinomycetes</taxon>
        <taxon>Kitasatosporales</taxon>
        <taxon>Streptomycetaceae</taxon>
        <taxon>Streptomyces</taxon>
    </lineage>
</organism>
<accession>A0ABW9I7H8</accession>
<dbReference type="SUPFAM" id="SSF103515">
    <property type="entry name" value="Autotransporter"/>
    <property type="match status" value="1"/>
</dbReference>
<reference evidence="2 3" key="1">
    <citation type="submission" date="2024-12" db="EMBL/GenBank/DDBJ databases">
        <title>Forecasting of Potato common scab and diversities of Pathogenic streptomyces spp. in china.</title>
        <authorList>
            <person name="Handique U."/>
            <person name="Wu J."/>
        </authorList>
    </citation>
    <scope>NUCLEOTIDE SEQUENCE [LARGE SCALE GENOMIC DNA]</scope>
    <source>
        <strain evidence="2 3">ZRIMU1530</strain>
    </source>
</reference>
<feature type="non-terminal residue" evidence="2">
    <location>
        <position position="78"/>
    </location>
</feature>
<dbReference type="Pfam" id="PF03797">
    <property type="entry name" value="Autotransporter"/>
    <property type="match status" value="1"/>
</dbReference>
<evidence type="ECO:0000259" key="1">
    <source>
        <dbReference type="Pfam" id="PF03797"/>
    </source>
</evidence>
<gene>
    <name evidence="2" type="ORF">ACKI18_48670</name>
</gene>
<evidence type="ECO:0000313" key="3">
    <source>
        <dbReference type="Proteomes" id="UP001631957"/>
    </source>
</evidence>
<dbReference type="RefSeq" id="WP_409135128.1">
    <property type="nucleotide sequence ID" value="NZ_JBJVNI010000507.1"/>
</dbReference>
<name>A0ABW9I7H8_9ACTN</name>
<protein>
    <submittedName>
        <fullName evidence="2">Autotransporter domain-containing protein</fullName>
    </submittedName>
</protein>
<sequence>YKNGPDYDFDVAGFQTGLDLFRRQADGGARDVAGLYVGAGRITGDVDAVYGGKAGSVSMYGYSLGGYWTRKGAGGWYV</sequence>
<feature type="domain" description="Autotransporter" evidence="1">
    <location>
        <begin position="3"/>
        <end position="78"/>
    </location>
</feature>
<dbReference type="Proteomes" id="UP001631957">
    <property type="component" value="Unassembled WGS sequence"/>
</dbReference>
<proteinExistence type="predicted"/>
<keyword evidence="3" id="KW-1185">Reference proteome</keyword>
<dbReference type="Gene3D" id="2.40.128.130">
    <property type="entry name" value="Autotransporter beta-domain"/>
    <property type="match status" value="1"/>
</dbReference>
<feature type="non-terminal residue" evidence="2">
    <location>
        <position position="1"/>
    </location>
</feature>
<comment type="caution">
    <text evidence="2">The sequence shown here is derived from an EMBL/GenBank/DDBJ whole genome shotgun (WGS) entry which is preliminary data.</text>
</comment>